<proteinExistence type="predicted"/>
<reference evidence="2 3" key="1">
    <citation type="submission" date="2019-05" db="EMBL/GenBank/DDBJ databases">
        <authorList>
            <person name="Farhan Ul Haque M."/>
        </authorList>
    </citation>
    <scope>NUCLEOTIDE SEQUENCE [LARGE SCALE GENOMIC DNA]</scope>
    <source>
        <strain evidence="2">2</strain>
    </source>
</reference>
<accession>A0A8B6M068</accession>
<dbReference type="AlphaFoldDB" id="A0A8B6M068"/>
<keyword evidence="1" id="KW-0812">Transmembrane</keyword>
<dbReference type="EMBL" id="CABFMQ020000001">
    <property type="protein sequence ID" value="VTZ48427.1"/>
    <property type="molecule type" value="Genomic_DNA"/>
</dbReference>
<dbReference type="Proteomes" id="UP000485880">
    <property type="component" value="Unassembled WGS sequence"/>
</dbReference>
<organism evidence="2 3">
    <name type="scientific">Methylocella tundrae</name>
    <dbReference type="NCBI Taxonomy" id="227605"/>
    <lineage>
        <taxon>Bacteria</taxon>
        <taxon>Pseudomonadati</taxon>
        <taxon>Pseudomonadota</taxon>
        <taxon>Alphaproteobacteria</taxon>
        <taxon>Hyphomicrobiales</taxon>
        <taxon>Beijerinckiaceae</taxon>
        <taxon>Methylocella</taxon>
    </lineage>
</organism>
<name>A0A8B6M068_METTU</name>
<sequence>MNSDHHHHHASVEKAQARRPDWRRIHHSPLFWVGAVLFLAAISIYVWSEDLSWRPRQQQQQQP</sequence>
<dbReference type="RefSeq" id="WP_174510991.1">
    <property type="nucleotide sequence ID" value="NZ_CABFMQ020000001.1"/>
</dbReference>
<evidence type="ECO:0000313" key="2">
    <source>
        <dbReference type="EMBL" id="VTZ48427.1"/>
    </source>
</evidence>
<comment type="caution">
    <text evidence="2">The sequence shown here is derived from an EMBL/GenBank/DDBJ whole genome shotgun (WGS) entry which is preliminary data.</text>
</comment>
<gene>
    <name evidence="2" type="ORF">MPC4_10377</name>
</gene>
<evidence type="ECO:0000313" key="3">
    <source>
        <dbReference type="Proteomes" id="UP000485880"/>
    </source>
</evidence>
<keyword evidence="3" id="KW-1185">Reference proteome</keyword>
<keyword evidence="1" id="KW-0472">Membrane</keyword>
<keyword evidence="1" id="KW-1133">Transmembrane helix</keyword>
<protein>
    <submittedName>
        <fullName evidence="2">Uncharacterized protein</fullName>
    </submittedName>
</protein>
<feature type="transmembrane region" description="Helical" evidence="1">
    <location>
        <begin position="30"/>
        <end position="48"/>
    </location>
</feature>
<evidence type="ECO:0000256" key="1">
    <source>
        <dbReference type="SAM" id="Phobius"/>
    </source>
</evidence>